<proteinExistence type="predicted"/>
<keyword evidence="1" id="KW-0862">Zinc</keyword>
<keyword evidence="2" id="KW-0175">Coiled coil</keyword>
<evidence type="ECO:0000256" key="2">
    <source>
        <dbReference type="SAM" id="Coils"/>
    </source>
</evidence>
<dbReference type="Pfam" id="PF00098">
    <property type="entry name" value="zf-CCHC"/>
    <property type="match status" value="1"/>
</dbReference>
<feature type="region of interest" description="Disordered" evidence="3">
    <location>
        <begin position="1"/>
        <end position="77"/>
    </location>
</feature>
<dbReference type="Gene3D" id="4.10.60.10">
    <property type="entry name" value="Zinc finger, CCHC-type"/>
    <property type="match status" value="1"/>
</dbReference>
<dbReference type="SUPFAM" id="SSF57756">
    <property type="entry name" value="Retrovirus zinc finger-like domains"/>
    <property type="match status" value="1"/>
</dbReference>
<feature type="compositionally biased region" description="Polar residues" evidence="3">
    <location>
        <begin position="15"/>
        <end position="29"/>
    </location>
</feature>
<evidence type="ECO:0000259" key="4">
    <source>
        <dbReference type="PROSITE" id="PS50158"/>
    </source>
</evidence>
<dbReference type="EMBL" id="JARYMX010000005">
    <property type="protein sequence ID" value="KAJ9547009.1"/>
    <property type="molecule type" value="Genomic_DNA"/>
</dbReference>
<dbReference type="GO" id="GO:0008270">
    <property type="term" value="F:zinc ion binding"/>
    <property type="evidence" value="ECO:0007669"/>
    <property type="project" value="UniProtKB-KW"/>
</dbReference>
<keyword evidence="1" id="KW-0863">Zinc-finger</keyword>
<dbReference type="SMART" id="SM00343">
    <property type="entry name" value="ZnF_C2HC"/>
    <property type="match status" value="1"/>
</dbReference>
<evidence type="ECO:0000313" key="6">
    <source>
        <dbReference type="Proteomes" id="UP001172457"/>
    </source>
</evidence>
<feature type="region of interest" description="Disordered" evidence="3">
    <location>
        <begin position="208"/>
        <end position="228"/>
    </location>
</feature>
<keyword evidence="1" id="KW-0479">Metal-binding</keyword>
<dbReference type="InterPro" id="IPR001878">
    <property type="entry name" value="Znf_CCHC"/>
</dbReference>
<organism evidence="5 6">
    <name type="scientific">Centaurea solstitialis</name>
    <name type="common">yellow star-thistle</name>
    <dbReference type="NCBI Taxonomy" id="347529"/>
    <lineage>
        <taxon>Eukaryota</taxon>
        <taxon>Viridiplantae</taxon>
        <taxon>Streptophyta</taxon>
        <taxon>Embryophyta</taxon>
        <taxon>Tracheophyta</taxon>
        <taxon>Spermatophyta</taxon>
        <taxon>Magnoliopsida</taxon>
        <taxon>eudicotyledons</taxon>
        <taxon>Gunneridae</taxon>
        <taxon>Pentapetalae</taxon>
        <taxon>asterids</taxon>
        <taxon>campanulids</taxon>
        <taxon>Asterales</taxon>
        <taxon>Asteraceae</taxon>
        <taxon>Carduoideae</taxon>
        <taxon>Cardueae</taxon>
        <taxon>Centaureinae</taxon>
        <taxon>Centaurea</taxon>
    </lineage>
</organism>
<feature type="coiled-coil region" evidence="2">
    <location>
        <begin position="560"/>
        <end position="605"/>
    </location>
</feature>
<reference evidence="5" key="1">
    <citation type="submission" date="2023-03" db="EMBL/GenBank/DDBJ databases">
        <title>Chromosome-scale reference genome and RAD-based genetic map of yellow starthistle (Centaurea solstitialis) reveal putative structural variation and QTLs associated with invader traits.</title>
        <authorList>
            <person name="Reatini B."/>
            <person name="Cang F.A."/>
            <person name="Jiang Q."/>
            <person name="Mckibben M.T.W."/>
            <person name="Barker M.S."/>
            <person name="Rieseberg L.H."/>
            <person name="Dlugosch K.M."/>
        </authorList>
    </citation>
    <scope>NUCLEOTIDE SEQUENCE</scope>
    <source>
        <strain evidence="5">CAN-66</strain>
        <tissue evidence="5">Leaf</tissue>
    </source>
</reference>
<dbReference type="PROSITE" id="PS50158">
    <property type="entry name" value="ZF_CCHC"/>
    <property type="match status" value="1"/>
</dbReference>
<dbReference type="GO" id="GO:0003676">
    <property type="term" value="F:nucleic acid binding"/>
    <property type="evidence" value="ECO:0007669"/>
    <property type="project" value="InterPro"/>
</dbReference>
<feature type="domain" description="CCHC-type" evidence="4">
    <location>
        <begin position="80"/>
        <end position="96"/>
    </location>
</feature>
<dbReference type="AlphaFoldDB" id="A0AA38WED6"/>
<protein>
    <recommendedName>
        <fullName evidence="4">CCHC-type domain-containing protein</fullName>
    </recommendedName>
</protein>
<dbReference type="InterPro" id="IPR036875">
    <property type="entry name" value="Znf_CCHC_sf"/>
</dbReference>
<evidence type="ECO:0000256" key="3">
    <source>
        <dbReference type="SAM" id="MobiDB-lite"/>
    </source>
</evidence>
<feature type="compositionally biased region" description="Basic and acidic residues" evidence="3">
    <location>
        <begin position="30"/>
        <end position="77"/>
    </location>
</feature>
<accession>A0AA38WED6</accession>
<evidence type="ECO:0000313" key="5">
    <source>
        <dbReference type="EMBL" id="KAJ9547009.1"/>
    </source>
</evidence>
<comment type="caution">
    <text evidence="5">The sequence shown here is derived from an EMBL/GenBank/DDBJ whole genome shotgun (WGS) entry which is preliminary data.</text>
</comment>
<gene>
    <name evidence="5" type="ORF">OSB04_019552</name>
</gene>
<keyword evidence="6" id="KW-1185">Reference proteome</keyword>
<name>A0AA38WED6_9ASTR</name>
<feature type="coiled-coil region" evidence="2">
    <location>
        <begin position="340"/>
        <end position="367"/>
    </location>
</feature>
<evidence type="ECO:0000256" key="1">
    <source>
        <dbReference type="PROSITE-ProRule" id="PRU00047"/>
    </source>
</evidence>
<dbReference type="Proteomes" id="UP001172457">
    <property type="component" value="Chromosome 5"/>
</dbReference>
<sequence length="622" mass="71798">MAMMTKAFQKRFYKNPSSNRQRYSSTSWKSEYRGRHEDKRSDKKIDSTRYSEKGKYEEKKRFGDKRIDEKDEKKTDEAQKCFKCGKPGHFARDCPNASLAKKKESGKALLAEEDHWLNATDVESDDEICMMVKAFKPKMIPKSGQQTDFSLRGCDPHDSDDSLADWFIDSSDDSLGIMDDSASSDDEVTEIINVSDGSETDEVIEVLDSSEDNDTKDVVIGSDSEVDDSSDELQDQLCLMANPDDHSSEDESEVLLNPYVEFESYIKSLNDNMANLKKKLTTQILLTDKWEASSKQNEALIVELSDKNAQNEHLVQYLMKENEKFLEQSVIFDNKHKAKLSEISDKLSIQEKEYNDIQKKFSALSEEKEVLLGHIKKYRMRFTRSSEEVEVEHDKRTKQKDNVQIPFNYELLNDSYSRRKISLSDDYIRSYSEEELKQLKSDDYPVHNSKFYEIRYYKSLKDLDEERRMNSFEKDQMLCKISDLQKQVFKLKGELQSCSSSSSSDNKNSNTSDSSFVCASTNSEDSVKTENALQLSTIVNSICCVCSAKKFVESEVVSKVKSLELRNAKLSTQISDFEQLIILERNNFEKQRKVFEENILDLSSKISDLAIKMDFERQQFNP</sequence>